<protein>
    <submittedName>
        <fullName evidence="2">Uncharacterized protein</fullName>
    </submittedName>
</protein>
<proteinExistence type="predicted"/>
<name>A0AAN9QIE8_CANGL</name>
<sequence length="227" mass="24995">MIALENTIVRRPDLVVYQAIAFFDKIGVQPLLYWSLMLISGEVIPSSMKTMRIAPYEITCPSQCLQERVSSMVHEHCAFIINDIPLCLVCCQASGGVLKGSESESEKYSLAGHVHIGVNLQAKRSKQDQKKETPTQCGNKIMDTLGSSPSLRMRSSYAGKPPKPSPNRLSRLSHSQVPLKPPSHRASSIHSQALKPLPISSSRLSRLSHPQALLKPPAKPLKPIQFP</sequence>
<keyword evidence="3" id="KW-1185">Reference proteome</keyword>
<gene>
    <name evidence="2" type="ORF">VNO77_19350</name>
</gene>
<evidence type="ECO:0000313" key="3">
    <source>
        <dbReference type="Proteomes" id="UP001367508"/>
    </source>
</evidence>
<comment type="caution">
    <text evidence="2">The sequence shown here is derived from an EMBL/GenBank/DDBJ whole genome shotgun (WGS) entry which is preliminary data.</text>
</comment>
<dbReference type="Proteomes" id="UP001367508">
    <property type="component" value="Unassembled WGS sequence"/>
</dbReference>
<feature type="compositionally biased region" description="Polar residues" evidence="1">
    <location>
        <begin position="167"/>
        <end position="176"/>
    </location>
</feature>
<accession>A0AAN9QIE8</accession>
<feature type="region of interest" description="Disordered" evidence="1">
    <location>
        <begin position="121"/>
        <end position="203"/>
    </location>
</feature>
<dbReference type="EMBL" id="JAYMYQ010000004">
    <property type="protein sequence ID" value="KAK7338720.1"/>
    <property type="molecule type" value="Genomic_DNA"/>
</dbReference>
<evidence type="ECO:0000256" key="1">
    <source>
        <dbReference type="SAM" id="MobiDB-lite"/>
    </source>
</evidence>
<dbReference type="AlphaFoldDB" id="A0AAN9QIE8"/>
<feature type="region of interest" description="Disordered" evidence="1">
    <location>
        <begin position="208"/>
        <end position="227"/>
    </location>
</feature>
<reference evidence="2 3" key="1">
    <citation type="submission" date="2024-01" db="EMBL/GenBank/DDBJ databases">
        <title>The genomes of 5 underutilized Papilionoideae crops provide insights into root nodulation and disease resistanc.</title>
        <authorList>
            <person name="Jiang F."/>
        </authorList>
    </citation>
    <scope>NUCLEOTIDE SEQUENCE [LARGE SCALE GENOMIC DNA]</scope>
    <source>
        <strain evidence="2">LVBAO_FW01</strain>
        <tissue evidence="2">Leaves</tissue>
    </source>
</reference>
<organism evidence="2 3">
    <name type="scientific">Canavalia gladiata</name>
    <name type="common">Sword bean</name>
    <name type="synonym">Dolichos gladiatus</name>
    <dbReference type="NCBI Taxonomy" id="3824"/>
    <lineage>
        <taxon>Eukaryota</taxon>
        <taxon>Viridiplantae</taxon>
        <taxon>Streptophyta</taxon>
        <taxon>Embryophyta</taxon>
        <taxon>Tracheophyta</taxon>
        <taxon>Spermatophyta</taxon>
        <taxon>Magnoliopsida</taxon>
        <taxon>eudicotyledons</taxon>
        <taxon>Gunneridae</taxon>
        <taxon>Pentapetalae</taxon>
        <taxon>rosids</taxon>
        <taxon>fabids</taxon>
        <taxon>Fabales</taxon>
        <taxon>Fabaceae</taxon>
        <taxon>Papilionoideae</taxon>
        <taxon>50 kb inversion clade</taxon>
        <taxon>NPAAA clade</taxon>
        <taxon>indigoferoid/millettioid clade</taxon>
        <taxon>Phaseoleae</taxon>
        <taxon>Canavalia</taxon>
    </lineage>
</organism>
<evidence type="ECO:0000313" key="2">
    <source>
        <dbReference type="EMBL" id="KAK7338720.1"/>
    </source>
</evidence>